<gene>
    <name evidence="1" type="ORF">LY90DRAFT_669480</name>
</gene>
<protein>
    <submittedName>
        <fullName evidence="1">DUF501-domain-containing protein</fullName>
    </submittedName>
</protein>
<dbReference type="PANTHER" id="PTHR37163:SF1">
    <property type="entry name" value="DUF501 DOMAIN-CONTAINING PROTEIN"/>
    <property type="match status" value="1"/>
</dbReference>
<comment type="caution">
    <text evidence="1">The sequence shown here is derived from an EMBL/GenBank/DDBJ whole genome shotgun (WGS) entry which is preliminary data.</text>
</comment>
<name>A0A1Y2D9Z0_9FUNG</name>
<proteinExistence type="predicted"/>
<keyword evidence="2" id="KW-1185">Reference proteome</keyword>
<dbReference type="PANTHER" id="PTHR37163">
    <property type="entry name" value="CONSERVED PROTEIN"/>
    <property type="match status" value="1"/>
</dbReference>
<accession>A0A1Y2D9Z0</accession>
<sequence>MSSDNMTTENTKTNEKKNTEVTITEELLIRIAPNGSLLRPDDAEIVKKQLGKKPRGLIAMGARCCCGKPAVTITSPRLPDGSPFPTFLYLCLPELIREVSRVEATGIMKEMTEQLKSDPKALEAYKKAHTSYIARRNLLGYVPEIANVSAGGMPSHIKCLHSLVGYSLAAGKGVCLIGDKVLEMINWDTSVCHCENK</sequence>
<dbReference type="InterPro" id="IPR007511">
    <property type="entry name" value="DUF501"/>
</dbReference>
<dbReference type="Proteomes" id="UP000193920">
    <property type="component" value="Unassembled WGS sequence"/>
</dbReference>
<dbReference type="Pfam" id="PF04417">
    <property type="entry name" value="DUF501"/>
    <property type="match status" value="1"/>
</dbReference>
<evidence type="ECO:0000313" key="2">
    <source>
        <dbReference type="Proteomes" id="UP000193920"/>
    </source>
</evidence>
<organism evidence="1 2">
    <name type="scientific">Neocallimastix californiae</name>
    <dbReference type="NCBI Taxonomy" id="1754190"/>
    <lineage>
        <taxon>Eukaryota</taxon>
        <taxon>Fungi</taxon>
        <taxon>Fungi incertae sedis</taxon>
        <taxon>Chytridiomycota</taxon>
        <taxon>Chytridiomycota incertae sedis</taxon>
        <taxon>Neocallimastigomycetes</taxon>
        <taxon>Neocallimastigales</taxon>
        <taxon>Neocallimastigaceae</taxon>
        <taxon>Neocallimastix</taxon>
    </lineage>
</organism>
<dbReference type="AlphaFoldDB" id="A0A1Y2D9Z0"/>
<dbReference type="OrthoDB" id="2113380at2759"/>
<evidence type="ECO:0000313" key="1">
    <source>
        <dbReference type="EMBL" id="ORY55974.1"/>
    </source>
</evidence>
<reference evidence="1 2" key="1">
    <citation type="submission" date="2016-08" db="EMBL/GenBank/DDBJ databases">
        <title>A Parts List for Fungal Cellulosomes Revealed by Comparative Genomics.</title>
        <authorList>
            <consortium name="DOE Joint Genome Institute"/>
            <person name="Haitjema C.H."/>
            <person name="Gilmore S.P."/>
            <person name="Henske J.K."/>
            <person name="Solomon K.V."/>
            <person name="De Groot R."/>
            <person name="Kuo A."/>
            <person name="Mondo S.J."/>
            <person name="Salamov A.A."/>
            <person name="Labutti K."/>
            <person name="Zhao Z."/>
            <person name="Chiniquy J."/>
            <person name="Barry K."/>
            <person name="Brewer H.M."/>
            <person name="Purvine S.O."/>
            <person name="Wright A.T."/>
            <person name="Boxma B."/>
            <person name="Van Alen T."/>
            <person name="Hackstein J.H."/>
            <person name="Baker S.E."/>
            <person name="Grigoriev I.V."/>
            <person name="O'Malley M.A."/>
        </authorList>
    </citation>
    <scope>NUCLEOTIDE SEQUENCE [LARGE SCALE GENOMIC DNA]</scope>
    <source>
        <strain evidence="1 2">G1</strain>
    </source>
</reference>
<dbReference type="EMBL" id="MCOG01000075">
    <property type="protein sequence ID" value="ORY55974.1"/>
    <property type="molecule type" value="Genomic_DNA"/>
</dbReference>